<organism evidence="1">
    <name type="scientific">Anguilla anguilla</name>
    <name type="common">European freshwater eel</name>
    <name type="synonym">Muraena anguilla</name>
    <dbReference type="NCBI Taxonomy" id="7936"/>
    <lineage>
        <taxon>Eukaryota</taxon>
        <taxon>Metazoa</taxon>
        <taxon>Chordata</taxon>
        <taxon>Craniata</taxon>
        <taxon>Vertebrata</taxon>
        <taxon>Euteleostomi</taxon>
        <taxon>Actinopterygii</taxon>
        <taxon>Neopterygii</taxon>
        <taxon>Teleostei</taxon>
        <taxon>Anguilliformes</taxon>
        <taxon>Anguillidae</taxon>
        <taxon>Anguilla</taxon>
    </lineage>
</organism>
<accession>A0A0E9TH35</accession>
<sequence length="39" mass="4547">MSRKIRNAIFRSSTKNSVEYWIAFPLLYNAGKILICLKT</sequence>
<reference evidence="1" key="1">
    <citation type="submission" date="2014-11" db="EMBL/GenBank/DDBJ databases">
        <authorList>
            <person name="Amaro Gonzalez C."/>
        </authorList>
    </citation>
    <scope>NUCLEOTIDE SEQUENCE</scope>
</reference>
<dbReference type="AlphaFoldDB" id="A0A0E9TH35"/>
<protein>
    <submittedName>
        <fullName evidence="1">Uncharacterized protein</fullName>
    </submittedName>
</protein>
<dbReference type="EMBL" id="GBXM01056534">
    <property type="protein sequence ID" value="JAH52043.1"/>
    <property type="molecule type" value="Transcribed_RNA"/>
</dbReference>
<name>A0A0E9TH35_ANGAN</name>
<proteinExistence type="predicted"/>
<reference evidence="1" key="2">
    <citation type="journal article" date="2015" name="Fish Shellfish Immunol.">
        <title>Early steps in the European eel (Anguilla anguilla)-Vibrio vulnificus interaction in the gills: Role of the RtxA13 toxin.</title>
        <authorList>
            <person name="Callol A."/>
            <person name="Pajuelo D."/>
            <person name="Ebbesson L."/>
            <person name="Teles M."/>
            <person name="MacKenzie S."/>
            <person name="Amaro C."/>
        </authorList>
    </citation>
    <scope>NUCLEOTIDE SEQUENCE</scope>
</reference>
<evidence type="ECO:0000313" key="1">
    <source>
        <dbReference type="EMBL" id="JAH52043.1"/>
    </source>
</evidence>